<dbReference type="RefSeq" id="WP_271194336.1">
    <property type="nucleotide sequence ID" value="NZ_BSFN01000002.1"/>
</dbReference>
<sequence length="256" mass="27849">MTDTPLPKQPARSERRGNRQPPKPQSPLYRALTGVCLVGALAALVPASQMLLAGLASHRAELALQRWAASAQLPAEAKWQSALDAAKQANALYPVASGTYLEQLGQVYSWKAFDQPAGADSARPSRLLAAAAYRQSAQARPTWPATWAHLAHSKYALDEFDSEFAQAMKQANEWGPYRPDVQLELASIGLRAWPMLNHQQRVDALISARHAMDGTNQAANTLFALAQTNGLEQTLCMSGVDELDGTRNYCTRGGNR</sequence>
<dbReference type="Proteomes" id="UP001143328">
    <property type="component" value="Unassembled WGS sequence"/>
</dbReference>
<protein>
    <submittedName>
        <fullName evidence="2">Uncharacterized protein</fullName>
    </submittedName>
</protein>
<reference evidence="2" key="1">
    <citation type="journal article" date="2014" name="Int. J. Syst. Evol. Microbiol.">
        <title>Complete genome sequence of Corynebacterium casei LMG S-19264T (=DSM 44701T), isolated from a smear-ripened cheese.</title>
        <authorList>
            <consortium name="US DOE Joint Genome Institute (JGI-PGF)"/>
            <person name="Walter F."/>
            <person name="Albersmeier A."/>
            <person name="Kalinowski J."/>
            <person name="Ruckert C."/>
        </authorList>
    </citation>
    <scope>NUCLEOTIDE SEQUENCE</scope>
    <source>
        <strain evidence="2">VKM B-2935</strain>
    </source>
</reference>
<gene>
    <name evidence="2" type="ORF">GCM10017655_11740</name>
</gene>
<comment type="caution">
    <text evidence="2">The sequence shown here is derived from an EMBL/GenBank/DDBJ whole genome shotgun (WGS) entry which is preliminary data.</text>
</comment>
<evidence type="ECO:0000313" key="3">
    <source>
        <dbReference type="Proteomes" id="UP001143328"/>
    </source>
</evidence>
<dbReference type="AlphaFoldDB" id="A0A9W6K3J3"/>
<keyword evidence="3" id="KW-1185">Reference proteome</keyword>
<proteinExistence type="predicted"/>
<dbReference type="EMBL" id="BSFN01000002">
    <property type="protein sequence ID" value="GLK88112.1"/>
    <property type="molecule type" value="Genomic_DNA"/>
</dbReference>
<accession>A0A9W6K3J3</accession>
<evidence type="ECO:0000256" key="1">
    <source>
        <dbReference type="SAM" id="MobiDB-lite"/>
    </source>
</evidence>
<feature type="region of interest" description="Disordered" evidence="1">
    <location>
        <begin position="1"/>
        <end position="26"/>
    </location>
</feature>
<reference evidence="2" key="2">
    <citation type="submission" date="2023-01" db="EMBL/GenBank/DDBJ databases">
        <authorList>
            <person name="Sun Q."/>
            <person name="Evtushenko L."/>
        </authorList>
    </citation>
    <scope>NUCLEOTIDE SEQUENCE</scope>
    <source>
        <strain evidence="2">VKM B-2935</strain>
    </source>
</reference>
<organism evidence="2 3">
    <name type="scientific">Pseudomonas turukhanskensis</name>
    <dbReference type="NCBI Taxonomy" id="1806536"/>
    <lineage>
        <taxon>Bacteria</taxon>
        <taxon>Pseudomonadati</taxon>
        <taxon>Pseudomonadota</taxon>
        <taxon>Gammaproteobacteria</taxon>
        <taxon>Pseudomonadales</taxon>
        <taxon>Pseudomonadaceae</taxon>
        <taxon>Pseudomonas</taxon>
    </lineage>
</organism>
<evidence type="ECO:0000313" key="2">
    <source>
        <dbReference type="EMBL" id="GLK88112.1"/>
    </source>
</evidence>
<name>A0A9W6K3J3_9PSED</name>